<evidence type="ECO:0000313" key="2">
    <source>
        <dbReference type="EMBL" id="OAA90572.1"/>
    </source>
</evidence>
<feature type="domain" description="Exonuclease" evidence="1">
    <location>
        <begin position="2"/>
        <end position="192"/>
    </location>
</feature>
<dbReference type="PANTHER" id="PTHR30231:SF41">
    <property type="entry name" value="DNA POLYMERASE III SUBUNIT EPSILON"/>
    <property type="match status" value="1"/>
</dbReference>
<dbReference type="CDD" id="cd06127">
    <property type="entry name" value="DEDDh"/>
    <property type="match status" value="1"/>
</dbReference>
<name>A0A162L3D1_9CLOT</name>
<dbReference type="GO" id="GO:0005829">
    <property type="term" value="C:cytosol"/>
    <property type="evidence" value="ECO:0007669"/>
    <property type="project" value="TreeGrafter"/>
</dbReference>
<dbReference type="PANTHER" id="PTHR30231">
    <property type="entry name" value="DNA POLYMERASE III SUBUNIT EPSILON"/>
    <property type="match status" value="1"/>
</dbReference>
<dbReference type="RefSeq" id="WP_063555001.1">
    <property type="nucleotide sequence ID" value="NZ_LITT01000011.1"/>
</dbReference>
<gene>
    <name evidence="2" type="ORF">WY13_01476</name>
</gene>
<dbReference type="OrthoDB" id="9776650at2"/>
<proteinExistence type="predicted"/>
<dbReference type="InterPro" id="IPR036397">
    <property type="entry name" value="RNaseH_sf"/>
</dbReference>
<dbReference type="GO" id="GO:0045004">
    <property type="term" value="P:DNA replication proofreading"/>
    <property type="evidence" value="ECO:0007669"/>
    <property type="project" value="TreeGrafter"/>
</dbReference>
<dbReference type="Gene3D" id="3.30.420.10">
    <property type="entry name" value="Ribonuclease H-like superfamily/Ribonuclease H"/>
    <property type="match status" value="1"/>
</dbReference>
<dbReference type="Pfam" id="PF00929">
    <property type="entry name" value="RNase_T"/>
    <property type="match status" value="1"/>
</dbReference>
<dbReference type="PATRIC" id="fig|1538.10.peg.386"/>
<dbReference type="GO" id="GO:0003676">
    <property type="term" value="F:nucleic acid binding"/>
    <property type="evidence" value="ECO:0007669"/>
    <property type="project" value="InterPro"/>
</dbReference>
<dbReference type="SMART" id="SM00479">
    <property type="entry name" value="EXOIII"/>
    <property type="match status" value="1"/>
</dbReference>
<organism evidence="2 3">
    <name type="scientific">Clostridium ljungdahlii</name>
    <dbReference type="NCBI Taxonomy" id="1538"/>
    <lineage>
        <taxon>Bacteria</taxon>
        <taxon>Bacillati</taxon>
        <taxon>Bacillota</taxon>
        <taxon>Clostridia</taxon>
        <taxon>Eubacteriales</taxon>
        <taxon>Clostridiaceae</taxon>
        <taxon>Clostridium</taxon>
    </lineage>
</organism>
<evidence type="ECO:0000313" key="3">
    <source>
        <dbReference type="Proteomes" id="UP000077407"/>
    </source>
</evidence>
<dbReference type="EMBL" id="LITT01000011">
    <property type="protein sequence ID" value="OAA90572.1"/>
    <property type="molecule type" value="Genomic_DNA"/>
</dbReference>
<dbReference type="AlphaFoldDB" id="A0A162L3D1"/>
<reference evidence="2 3" key="1">
    <citation type="journal article" date="2015" name="Biotechnol. Bioeng.">
        <title>Genome sequence and phenotypic characterization of Caulobacter segnis.</title>
        <authorList>
            <person name="Patel S."/>
            <person name="Fletcher B."/>
            <person name="Scott D.C."/>
            <person name="Ely B."/>
        </authorList>
    </citation>
    <scope>NUCLEOTIDE SEQUENCE [LARGE SCALE GENOMIC DNA]</scope>
    <source>
        <strain evidence="2 3">ERI-2</strain>
    </source>
</reference>
<dbReference type="InterPro" id="IPR013520">
    <property type="entry name" value="Ribonucl_H"/>
</dbReference>
<accession>A0A162L3D1</accession>
<dbReference type="SUPFAM" id="SSF53098">
    <property type="entry name" value="Ribonuclease H-like"/>
    <property type="match status" value="1"/>
</dbReference>
<dbReference type="Proteomes" id="UP000077407">
    <property type="component" value="Unassembled WGS sequence"/>
</dbReference>
<evidence type="ECO:0000259" key="1">
    <source>
        <dbReference type="SMART" id="SM00479"/>
    </source>
</evidence>
<protein>
    <submittedName>
        <fullName evidence="2">DNA polymerase III subunit epsilon</fullName>
    </submittedName>
</protein>
<dbReference type="InterPro" id="IPR012337">
    <property type="entry name" value="RNaseH-like_sf"/>
</dbReference>
<sequence>MNMIFFDTETTGLKPGNICQLSYILVDTSEKPTKTIGKNIFFAVDYIEPSAEKVHGFSVEDLYKLSSGMNFKDHLDEFLNDFQNADILIGHNVNFDIKFLSSEFKNCNEILNIKHTFCTMNYYKNICNLKNRYNKCKAPRLEEVVRFLHIENPYITAVSKKYFNGTGNFHDARFDTTATYLLVTEGIRKGYIPKRYFSHIIQ</sequence>
<comment type="caution">
    <text evidence="2">The sequence shown here is derived from an EMBL/GenBank/DDBJ whole genome shotgun (WGS) entry which is preliminary data.</text>
</comment>
<dbReference type="GO" id="GO:0008408">
    <property type="term" value="F:3'-5' exonuclease activity"/>
    <property type="evidence" value="ECO:0007669"/>
    <property type="project" value="TreeGrafter"/>
</dbReference>